<evidence type="ECO:0000313" key="2">
    <source>
        <dbReference type="Proteomes" id="UP000265520"/>
    </source>
</evidence>
<proteinExistence type="predicted"/>
<sequence length="275" mass="29386">MVMEKAMVVLPDTPIGLHEGGSGDSAKTVVAADSEGTRVIEKSHQLLGLGFEKCGLGGTDFCRGRVKDKLGFSKVGLDGVLNAKSTRGVEKGGSVDKLLKGSCSLWAQTANKFGPLSHVVQQEGACVRRISDTEVVRLEWLEEQNKFLPLLGGPDSIDPGAAVQNPQWSTTRSCDGVGAVSHHGPQAFDPIQESSDPTVQGDGDCNDSLVEGVLVCDQNLNSMNVRKEAKRLFNIGTNLGVSSNEERIMMIEKLIDLEEGDNRPDQAEGDVVVDQ</sequence>
<accession>A0A392MTM5</accession>
<gene>
    <name evidence="1" type="ORF">A2U01_0011754</name>
</gene>
<evidence type="ECO:0000313" key="1">
    <source>
        <dbReference type="EMBL" id="MCH90831.1"/>
    </source>
</evidence>
<dbReference type="Proteomes" id="UP000265520">
    <property type="component" value="Unassembled WGS sequence"/>
</dbReference>
<name>A0A392MTM5_9FABA</name>
<organism evidence="1 2">
    <name type="scientific">Trifolium medium</name>
    <dbReference type="NCBI Taxonomy" id="97028"/>
    <lineage>
        <taxon>Eukaryota</taxon>
        <taxon>Viridiplantae</taxon>
        <taxon>Streptophyta</taxon>
        <taxon>Embryophyta</taxon>
        <taxon>Tracheophyta</taxon>
        <taxon>Spermatophyta</taxon>
        <taxon>Magnoliopsida</taxon>
        <taxon>eudicotyledons</taxon>
        <taxon>Gunneridae</taxon>
        <taxon>Pentapetalae</taxon>
        <taxon>rosids</taxon>
        <taxon>fabids</taxon>
        <taxon>Fabales</taxon>
        <taxon>Fabaceae</taxon>
        <taxon>Papilionoideae</taxon>
        <taxon>50 kb inversion clade</taxon>
        <taxon>NPAAA clade</taxon>
        <taxon>Hologalegina</taxon>
        <taxon>IRL clade</taxon>
        <taxon>Trifolieae</taxon>
        <taxon>Trifolium</taxon>
    </lineage>
</organism>
<reference evidence="1 2" key="1">
    <citation type="journal article" date="2018" name="Front. Plant Sci.">
        <title>Red Clover (Trifolium pratense) and Zigzag Clover (T. medium) - A Picture of Genomic Similarities and Differences.</title>
        <authorList>
            <person name="Dluhosova J."/>
            <person name="Istvanek J."/>
            <person name="Nedelnik J."/>
            <person name="Repkova J."/>
        </authorList>
    </citation>
    <scope>NUCLEOTIDE SEQUENCE [LARGE SCALE GENOMIC DNA]</scope>
    <source>
        <strain evidence="2">cv. 10/8</strain>
        <tissue evidence="1">Leaf</tissue>
    </source>
</reference>
<evidence type="ECO:0008006" key="3">
    <source>
        <dbReference type="Google" id="ProtNLM"/>
    </source>
</evidence>
<protein>
    <recommendedName>
        <fullName evidence="3">DUF4283 domain protein</fullName>
    </recommendedName>
</protein>
<dbReference type="AlphaFoldDB" id="A0A392MTM5"/>
<keyword evidence="2" id="KW-1185">Reference proteome</keyword>
<dbReference type="EMBL" id="LXQA010019153">
    <property type="protein sequence ID" value="MCH90831.1"/>
    <property type="molecule type" value="Genomic_DNA"/>
</dbReference>
<comment type="caution">
    <text evidence="1">The sequence shown here is derived from an EMBL/GenBank/DDBJ whole genome shotgun (WGS) entry which is preliminary data.</text>
</comment>